<reference evidence="2" key="2">
    <citation type="submission" date="2022-01" db="EMBL/GenBank/DDBJ databases">
        <authorList>
            <person name="Yamashiro T."/>
            <person name="Shiraishi A."/>
            <person name="Satake H."/>
            <person name="Nakayama K."/>
        </authorList>
    </citation>
    <scope>NUCLEOTIDE SEQUENCE</scope>
</reference>
<evidence type="ECO:0000313" key="3">
    <source>
        <dbReference type="Proteomes" id="UP001151760"/>
    </source>
</evidence>
<organism evidence="2 3">
    <name type="scientific">Tanacetum coccineum</name>
    <dbReference type="NCBI Taxonomy" id="301880"/>
    <lineage>
        <taxon>Eukaryota</taxon>
        <taxon>Viridiplantae</taxon>
        <taxon>Streptophyta</taxon>
        <taxon>Embryophyta</taxon>
        <taxon>Tracheophyta</taxon>
        <taxon>Spermatophyta</taxon>
        <taxon>Magnoliopsida</taxon>
        <taxon>eudicotyledons</taxon>
        <taxon>Gunneridae</taxon>
        <taxon>Pentapetalae</taxon>
        <taxon>asterids</taxon>
        <taxon>campanulids</taxon>
        <taxon>Asterales</taxon>
        <taxon>Asteraceae</taxon>
        <taxon>Asteroideae</taxon>
        <taxon>Anthemideae</taxon>
        <taxon>Anthemidinae</taxon>
        <taxon>Tanacetum</taxon>
    </lineage>
</organism>
<feature type="compositionally biased region" description="Basic and acidic residues" evidence="1">
    <location>
        <begin position="65"/>
        <end position="76"/>
    </location>
</feature>
<protein>
    <submittedName>
        <fullName evidence="2">Uncharacterized protein</fullName>
    </submittedName>
</protein>
<sequence length="76" mass="8823">MKMKYTRLHKCKVEENEHEYATENKKPSNDDQKVKRLSEAIHKLLTTYKGRQQGLGGDAMNGHHQVKDEAEKRTKG</sequence>
<proteinExistence type="predicted"/>
<evidence type="ECO:0000256" key="1">
    <source>
        <dbReference type="SAM" id="MobiDB-lite"/>
    </source>
</evidence>
<evidence type="ECO:0000313" key="2">
    <source>
        <dbReference type="EMBL" id="GJS72669.1"/>
    </source>
</evidence>
<reference evidence="2" key="1">
    <citation type="journal article" date="2022" name="Int. J. Mol. Sci.">
        <title>Draft Genome of Tanacetum Coccineum: Genomic Comparison of Closely Related Tanacetum-Family Plants.</title>
        <authorList>
            <person name="Yamashiro T."/>
            <person name="Shiraishi A."/>
            <person name="Nakayama K."/>
            <person name="Satake H."/>
        </authorList>
    </citation>
    <scope>NUCLEOTIDE SEQUENCE</scope>
</reference>
<accession>A0ABQ4Y4T2</accession>
<dbReference type="EMBL" id="BQNB010010096">
    <property type="protein sequence ID" value="GJS72669.1"/>
    <property type="molecule type" value="Genomic_DNA"/>
</dbReference>
<gene>
    <name evidence="2" type="ORF">Tco_0705510</name>
</gene>
<name>A0ABQ4Y4T2_9ASTR</name>
<comment type="caution">
    <text evidence="2">The sequence shown here is derived from an EMBL/GenBank/DDBJ whole genome shotgun (WGS) entry which is preliminary data.</text>
</comment>
<feature type="region of interest" description="Disordered" evidence="1">
    <location>
        <begin position="52"/>
        <end position="76"/>
    </location>
</feature>
<keyword evidence="3" id="KW-1185">Reference proteome</keyword>
<dbReference type="Proteomes" id="UP001151760">
    <property type="component" value="Unassembled WGS sequence"/>
</dbReference>